<dbReference type="AlphaFoldDB" id="D7EHP5"/>
<feature type="region of interest" description="Disordered" evidence="1">
    <location>
        <begin position="1"/>
        <end position="23"/>
    </location>
</feature>
<dbReference type="HOGENOM" id="CLU_2870505_0_0_1"/>
<proteinExistence type="predicted"/>
<organism evidence="2 3">
    <name type="scientific">Tribolium castaneum</name>
    <name type="common">Red flour beetle</name>
    <dbReference type="NCBI Taxonomy" id="7070"/>
    <lineage>
        <taxon>Eukaryota</taxon>
        <taxon>Metazoa</taxon>
        <taxon>Ecdysozoa</taxon>
        <taxon>Arthropoda</taxon>
        <taxon>Hexapoda</taxon>
        <taxon>Insecta</taxon>
        <taxon>Pterygota</taxon>
        <taxon>Neoptera</taxon>
        <taxon>Endopterygota</taxon>
        <taxon>Coleoptera</taxon>
        <taxon>Polyphaga</taxon>
        <taxon>Cucujiformia</taxon>
        <taxon>Tenebrionidae</taxon>
        <taxon>Tenebrionidae incertae sedis</taxon>
        <taxon>Tribolium</taxon>
    </lineage>
</organism>
<keyword evidence="3" id="KW-1185">Reference proteome</keyword>
<evidence type="ECO:0000313" key="3">
    <source>
        <dbReference type="Proteomes" id="UP000007266"/>
    </source>
</evidence>
<dbReference type="InParanoid" id="D7EHP5"/>
<feature type="compositionally biased region" description="Acidic residues" evidence="1">
    <location>
        <begin position="38"/>
        <end position="48"/>
    </location>
</feature>
<feature type="region of interest" description="Disordered" evidence="1">
    <location>
        <begin position="38"/>
        <end position="64"/>
    </location>
</feature>
<reference evidence="2 3" key="2">
    <citation type="journal article" date="2010" name="Nucleic Acids Res.">
        <title>BeetleBase in 2010: revisions to provide comprehensive genomic information for Tribolium castaneum.</title>
        <authorList>
            <person name="Kim H.S."/>
            <person name="Murphy T."/>
            <person name="Xia J."/>
            <person name="Caragea D."/>
            <person name="Park Y."/>
            <person name="Beeman R.W."/>
            <person name="Lorenzen M.D."/>
            <person name="Butcher S."/>
            <person name="Manak J.R."/>
            <person name="Brown S.J."/>
        </authorList>
    </citation>
    <scope>NUCLEOTIDE SEQUENCE [LARGE SCALE GENOMIC DNA]</scope>
    <source>
        <strain evidence="2 3">Georgia GA2</strain>
    </source>
</reference>
<evidence type="ECO:0000313" key="2">
    <source>
        <dbReference type="EMBL" id="EFA12143.1"/>
    </source>
</evidence>
<reference evidence="2 3" key="1">
    <citation type="journal article" date="2008" name="Nature">
        <title>The genome of the model beetle and pest Tribolium castaneum.</title>
        <authorList>
            <consortium name="Tribolium Genome Sequencing Consortium"/>
            <person name="Richards S."/>
            <person name="Gibbs R.A."/>
            <person name="Weinstock G.M."/>
            <person name="Brown S.J."/>
            <person name="Denell R."/>
            <person name="Beeman R.W."/>
            <person name="Gibbs R."/>
            <person name="Beeman R.W."/>
            <person name="Brown S.J."/>
            <person name="Bucher G."/>
            <person name="Friedrich M."/>
            <person name="Grimmelikhuijzen C.J."/>
            <person name="Klingler M."/>
            <person name="Lorenzen M."/>
            <person name="Richards S."/>
            <person name="Roth S."/>
            <person name="Schroder R."/>
            <person name="Tautz D."/>
            <person name="Zdobnov E.M."/>
            <person name="Muzny D."/>
            <person name="Gibbs R.A."/>
            <person name="Weinstock G.M."/>
            <person name="Attaway T."/>
            <person name="Bell S."/>
            <person name="Buhay C.J."/>
            <person name="Chandrabose M.N."/>
            <person name="Chavez D."/>
            <person name="Clerk-Blankenburg K.P."/>
            <person name="Cree A."/>
            <person name="Dao M."/>
            <person name="Davis C."/>
            <person name="Chacko J."/>
            <person name="Dinh H."/>
            <person name="Dugan-Rocha S."/>
            <person name="Fowler G."/>
            <person name="Garner T.T."/>
            <person name="Garnes J."/>
            <person name="Gnirke A."/>
            <person name="Hawes A."/>
            <person name="Hernandez J."/>
            <person name="Hines S."/>
            <person name="Holder M."/>
            <person name="Hume J."/>
            <person name="Jhangiani S.N."/>
            <person name="Joshi V."/>
            <person name="Khan Z.M."/>
            <person name="Jackson L."/>
            <person name="Kovar C."/>
            <person name="Kowis A."/>
            <person name="Lee S."/>
            <person name="Lewis L.R."/>
            <person name="Margolis J."/>
            <person name="Morgan M."/>
            <person name="Nazareth L.V."/>
            <person name="Nguyen N."/>
            <person name="Okwuonu G."/>
            <person name="Parker D."/>
            <person name="Richards S."/>
            <person name="Ruiz S.J."/>
            <person name="Santibanez J."/>
            <person name="Savard J."/>
            <person name="Scherer S.E."/>
            <person name="Schneider B."/>
            <person name="Sodergren E."/>
            <person name="Tautz D."/>
            <person name="Vattahil S."/>
            <person name="Villasana D."/>
            <person name="White C.S."/>
            <person name="Wright R."/>
            <person name="Park Y."/>
            <person name="Beeman R.W."/>
            <person name="Lord J."/>
            <person name="Oppert B."/>
            <person name="Lorenzen M."/>
            <person name="Brown S."/>
            <person name="Wang L."/>
            <person name="Savard J."/>
            <person name="Tautz D."/>
            <person name="Richards S."/>
            <person name="Weinstock G."/>
            <person name="Gibbs R.A."/>
            <person name="Liu Y."/>
            <person name="Worley K."/>
            <person name="Weinstock G."/>
            <person name="Elsik C.G."/>
            <person name="Reese J.T."/>
            <person name="Elhaik E."/>
            <person name="Landan G."/>
            <person name="Graur D."/>
            <person name="Arensburger P."/>
            <person name="Atkinson P."/>
            <person name="Beeman R.W."/>
            <person name="Beidler J."/>
            <person name="Brown S.J."/>
            <person name="Demuth J.P."/>
            <person name="Drury D.W."/>
            <person name="Du Y.Z."/>
            <person name="Fujiwara H."/>
            <person name="Lorenzen M."/>
            <person name="Maselli V."/>
            <person name="Osanai M."/>
            <person name="Park Y."/>
            <person name="Robertson H.M."/>
            <person name="Tu Z."/>
            <person name="Wang J.J."/>
            <person name="Wang S."/>
            <person name="Richards S."/>
            <person name="Song H."/>
            <person name="Zhang L."/>
            <person name="Sodergren E."/>
            <person name="Werner D."/>
            <person name="Stanke M."/>
            <person name="Morgenstern B."/>
            <person name="Solovyev V."/>
            <person name="Kosarev P."/>
            <person name="Brown G."/>
            <person name="Chen H.C."/>
            <person name="Ermolaeva O."/>
            <person name="Hlavina W."/>
            <person name="Kapustin Y."/>
            <person name="Kiryutin B."/>
            <person name="Kitts P."/>
            <person name="Maglott D."/>
            <person name="Pruitt K."/>
            <person name="Sapojnikov V."/>
            <person name="Souvorov A."/>
            <person name="Mackey A.J."/>
            <person name="Waterhouse R.M."/>
            <person name="Wyder S."/>
            <person name="Zdobnov E.M."/>
            <person name="Zdobnov E.M."/>
            <person name="Wyder S."/>
            <person name="Kriventseva E.V."/>
            <person name="Kadowaki T."/>
            <person name="Bork P."/>
            <person name="Aranda M."/>
            <person name="Bao R."/>
            <person name="Beermann A."/>
            <person name="Berns N."/>
            <person name="Bolognesi R."/>
            <person name="Bonneton F."/>
            <person name="Bopp D."/>
            <person name="Brown S.J."/>
            <person name="Bucher G."/>
            <person name="Butts T."/>
            <person name="Chaumot A."/>
            <person name="Denell R.E."/>
            <person name="Ferrier D.E."/>
            <person name="Friedrich M."/>
            <person name="Gordon C.M."/>
            <person name="Jindra M."/>
            <person name="Klingler M."/>
            <person name="Lan Q."/>
            <person name="Lattorff H.M."/>
            <person name="Laudet V."/>
            <person name="von Levetsow C."/>
            <person name="Liu Z."/>
            <person name="Lutz R."/>
            <person name="Lynch J.A."/>
            <person name="da Fonseca R.N."/>
            <person name="Posnien N."/>
            <person name="Reuter R."/>
            <person name="Roth S."/>
            <person name="Savard J."/>
            <person name="Schinko J.B."/>
            <person name="Schmitt C."/>
            <person name="Schoppmeier M."/>
            <person name="Schroder R."/>
            <person name="Shippy T.D."/>
            <person name="Simonnet F."/>
            <person name="Marques-Souza H."/>
            <person name="Tautz D."/>
            <person name="Tomoyasu Y."/>
            <person name="Trauner J."/>
            <person name="Van der Zee M."/>
            <person name="Vervoort M."/>
            <person name="Wittkopp N."/>
            <person name="Wimmer E.A."/>
            <person name="Yang X."/>
            <person name="Jones A.K."/>
            <person name="Sattelle D.B."/>
            <person name="Ebert P.R."/>
            <person name="Nelson D."/>
            <person name="Scott J.G."/>
            <person name="Beeman R.W."/>
            <person name="Muthukrishnan S."/>
            <person name="Kramer K.J."/>
            <person name="Arakane Y."/>
            <person name="Beeman R.W."/>
            <person name="Zhu Q."/>
            <person name="Hogenkamp D."/>
            <person name="Dixit R."/>
            <person name="Oppert B."/>
            <person name="Jiang H."/>
            <person name="Zou Z."/>
            <person name="Marshall J."/>
            <person name="Elpidina E."/>
            <person name="Vinokurov K."/>
            <person name="Oppert C."/>
            <person name="Zou Z."/>
            <person name="Evans J."/>
            <person name="Lu Z."/>
            <person name="Zhao P."/>
            <person name="Sumathipala N."/>
            <person name="Altincicek B."/>
            <person name="Vilcinskas A."/>
            <person name="Williams M."/>
            <person name="Hultmark D."/>
            <person name="Hetru C."/>
            <person name="Jiang H."/>
            <person name="Grimmelikhuijzen C.J."/>
            <person name="Hauser F."/>
            <person name="Cazzamali G."/>
            <person name="Williamson M."/>
            <person name="Park Y."/>
            <person name="Li B."/>
            <person name="Tanaka Y."/>
            <person name="Predel R."/>
            <person name="Neupert S."/>
            <person name="Schachtner J."/>
            <person name="Verleyen P."/>
            <person name="Raible F."/>
            <person name="Bork P."/>
            <person name="Friedrich M."/>
            <person name="Walden K.K."/>
            <person name="Robertson H.M."/>
            <person name="Angeli S."/>
            <person name="Foret S."/>
            <person name="Bucher G."/>
            <person name="Schuetz S."/>
            <person name="Maleszka R."/>
            <person name="Wimmer E.A."/>
            <person name="Beeman R.W."/>
            <person name="Lorenzen M."/>
            <person name="Tomoyasu Y."/>
            <person name="Miller S.C."/>
            <person name="Grossmann D."/>
            <person name="Bucher G."/>
        </authorList>
    </citation>
    <scope>NUCLEOTIDE SEQUENCE [LARGE SCALE GENOMIC DNA]</scope>
    <source>
        <strain evidence="2 3">Georgia GA2</strain>
    </source>
</reference>
<protein>
    <submittedName>
        <fullName evidence="2">Uncharacterized protein</fullName>
    </submittedName>
</protein>
<name>D7EHP5_TRICA</name>
<gene>
    <name evidence="2" type="primary">GLEAN_02290</name>
    <name evidence="2" type="ORF">TcasGA2_TC002290</name>
</gene>
<dbReference type="Proteomes" id="UP000007266">
    <property type="component" value="Unassembled WGS sequence"/>
</dbReference>
<evidence type="ECO:0000256" key="1">
    <source>
        <dbReference type="SAM" id="MobiDB-lite"/>
    </source>
</evidence>
<dbReference type="EMBL" id="KQ973114">
    <property type="protein sequence ID" value="EFA12143.1"/>
    <property type="molecule type" value="Genomic_DNA"/>
</dbReference>
<accession>D7EHP5</accession>
<sequence>MRRPFDNKENSYQQEEGNDADFVGDEAVVGILIGIPQEMDENLGDEPSDGTKKSSFIYPLRPSK</sequence>